<evidence type="ECO:0000313" key="1">
    <source>
        <dbReference type="EMBL" id="PWK16091.1"/>
    </source>
</evidence>
<gene>
    <name evidence="1" type="ORF">LV89_04937</name>
</gene>
<protein>
    <submittedName>
        <fullName evidence="1">Uncharacterized protein</fullName>
    </submittedName>
</protein>
<dbReference type="InterPro" id="IPR010985">
    <property type="entry name" value="Ribbon_hlx_hlx"/>
</dbReference>
<organism evidence="1 2">
    <name type="scientific">Arcicella aurantiaca</name>
    <dbReference type="NCBI Taxonomy" id="591202"/>
    <lineage>
        <taxon>Bacteria</taxon>
        <taxon>Pseudomonadati</taxon>
        <taxon>Bacteroidota</taxon>
        <taxon>Cytophagia</taxon>
        <taxon>Cytophagales</taxon>
        <taxon>Flectobacillaceae</taxon>
        <taxon>Arcicella</taxon>
    </lineage>
</organism>
<dbReference type="AlphaFoldDB" id="A0A316DD00"/>
<keyword evidence="2" id="KW-1185">Reference proteome</keyword>
<dbReference type="Gene3D" id="1.10.1220.10">
    <property type="entry name" value="Met repressor-like"/>
    <property type="match status" value="1"/>
</dbReference>
<dbReference type="EMBL" id="QGGO01000053">
    <property type="protein sequence ID" value="PWK16091.1"/>
    <property type="molecule type" value="Genomic_DNA"/>
</dbReference>
<dbReference type="RefSeq" id="WP_109745626.1">
    <property type="nucleotide sequence ID" value="NZ_QGGO01000053.1"/>
</dbReference>
<accession>A0A316DD00</accession>
<reference evidence="1 2" key="1">
    <citation type="submission" date="2018-05" db="EMBL/GenBank/DDBJ databases">
        <title>Genomic Encyclopedia of Archaeal and Bacterial Type Strains, Phase II (KMG-II): from individual species to whole genera.</title>
        <authorList>
            <person name="Goeker M."/>
        </authorList>
    </citation>
    <scope>NUCLEOTIDE SEQUENCE [LARGE SCALE GENOMIC DNA]</scope>
    <source>
        <strain evidence="1 2">DSM 22214</strain>
    </source>
</reference>
<dbReference type="InterPro" id="IPR013321">
    <property type="entry name" value="Arc_rbn_hlx_hlx"/>
</dbReference>
<proteinExistence type="predicted"/>
<comment type="caution">
    <text evidence="1">The sequence shown here is derived from an EMBL/GenBank/DDBJ whole genome shotgun (WGS) entry which is preliminary data.</text>
</comment>
<sequence>MNEQQQKKKLGIGDKITFGATPSFKKTEVNVESIEKAAKNMLKDKHTMKRLTIDIDGDLHSQLKIWSVNTGVTMRDITLEFYQLLCSGNIDSIENLRQKLS</sequence>
<dbReference type="Proteomes" id="UP000245489">
    <property type="component" value="Unassembled WGS sequence"/>
</dbReference>
<dbReference type="GO" id="GO:0006355">
    <property type="term" value="P:regulation of DNA-templated transcription"/>
    <property type="evidence" value="ECO:0007669"/>
    <property type="project" value="InterPro"/>
</dbReference>
<evidence type="ECO:0000313" key="2">
    <source>
        <dbReference type="Proteomes" id="UP000245489"/>
    </source>
</evidence>
<dbReference type="SUPFAM" id="SSF47598">
    <property type="entry name" value="Ribbon-helix-helix"/>
    <property type="match status" value="1"/>
</dbReference>
<name>A0A316DD00_9BACT</name>